<proteinExistence type="predicted"/>
<name>A0A1I8FH91_9PLAT</name>
<sequence>RRAAFTSFATDDKHQLQELWETCCEHLEFFRRLATPPARKAAETAAYRRPRRREFEHSDQWLHDPRQQEASQPPTATCSSSSSGELRNRPAIDTRSMRDIRAPWPVPHRCNGDDPYAPVHVRLGGRDQN</sequence>
<reference evidence="3" key="1">
    <citation type="submission" date="2016-11" db="UniProtKB">
        <authorList>
            <consortium name="WormBaseParasite"/>
        </authorList>
    </citation>
    <scope>IDENTIFICATION</scope>
</reference>
<dbReference type="Proteomes" id="UP000095280">
    <property type="component" value="Unplaced"/>
</dbReference>
<protein>
    <submittedName>
        <fullName evidence="3">RGS domain-containing protein</fullName>
    </submittedName>
</protein>
<organism evidence="2 3">
    <name type="scientific">Macrostomum lignano</name>
    <dbReference type="NCBI Taxonomy" id="282301"/>
    <lineage>
        <taxon>Eukaryota</taxon>
        <taxon>Metazoa</taxon>
        <taxon>Spiralia</taxon>
        <taxon>Lophotrochozoa</taxon>
        <taxon>Platyhelminthes</taxon>
        <taxon>Rhabditophora</taxon>
        <taxon>Macrostomorpha</taxon>
        <taxon>Macrostomida</taxon>
        <taxon>Macrostomidae</taxon>
        <taxon>Macrostomum</taxon>
    </lineage>
</organism>
<feature type="region of interest" description="Disordered" evidence="1">
    <location>
        <begin position="37"/>
        <end position="129"/>
    </location>
</feature>
<evidence type="ECO:0000313" key="2">
    <source>
        <dbReference type="Proteomes" id="UP000095280"/>
    </source>
</evidence>
<dbReference type="WBParaSite" id="maker-unitig_34729-snap-gene-0.1-mRNA-1">
    <property type="protein sequence ID" value="maker-unitig_34729-snap-gene-0.1-mRNA-1"/>
    <property type="gene ID" value="maker-unitig_34729-snap-gene-0.1"/>
</dbReference>
<feature type="compositionally biased region" description="Basic and acidic residues" evidence="1">
    <location>
        <begin position="53"/>
        <end position="67"/>
    </location>
</feature>
<feature type="compositionally biased region" description="Polar residues" evidence="1">
    <location>
        <begin position="68"/>
        <end position="85"/>
    </location>
</feature>
<evidence type="ECO:0000256" key="1">
    <source>
        <dbReference type="SAM" id="MobiDB-lite"/>
    </source>
</evidence>
<keyword evidence="2" id="KW-1185">Reference proteome</keyword>
<feature type="compositionally biased region" description="Basic and acidic residues" evidence="1">
    <location>
        <begin position="86"/>
        <end position="101"/>
    </location>
</feature>
<dbReference type="AlphaFoldDB" id="A0A1I8FH91"/>
<accession>A0A1I8FH91</accession>
<evidence type="ECO:0000313" key="3">
    <source>
        <dbReference type="WBParaSite" id="maker-unitig_34729-snap-gene-0.1-mRNA-1"/>
    </source>
</evidence>